<keyword evidence="1" id="KW-0472">Membrane</keyword>
<dbReference type="Proteomes" id="UP000266841">
    <property type="component" value="Unassembled WGS sequence"/>
</dbReference>
<gene>
    <name evidence="2" type="ORF">THAOC_14275</name>
</gene>
<keyword evidence="1" id="KW-1133">Transmembrane helix</keyword>
<sequence>MSGLRNILFHRNNSSKVFAISSSPLSLVVIFFVFLVFRATKSIPNYITLARLASYATPPPAKDEEHHIQHNVGLQDRIFYTTMSYYGSTGGGGSRGGYGGGGGGYGGGGYGG</sequence>
<feature type="transmembrane region" description="Helical" evidence="1">
    <location>
        <begin position="17"/>
        <end position="37"/>
    </location>
</feature>
<feature type="non-terminal residue" evidence="2">
    <location>
        <position position="112"/>
    </location>
</feature>
<dbReference type="AlphaFoldDB" id="K0SIY2"/>
<evidence type="ECO:0000256" key="1">
    <source>
        <dbReference type="SAM" id="Phobius"/>
    </source>
</evidence>
<name>K0SIY2_THAOC</name>
<protein>
    <submittedName>
        <fullName evidence="2">Uncharacterized protein</fullName>
    </submittedName>
</protein>
<organism evidence="2 3">
    <name type="scientific">Thalassiosira oceanica</name>
    <name type="common">Marine diatom</name>
    <dbReference type="NCBI Taxonomy" id="159749"/>
    <lineage>
        <taxon>Eukaryota</taxon>
        <taxon>Sar</taxon>
        <taxon>Stramenopiles</taxon>
        <taxon>Ochrophyta</taxon>
        <taxon>Bacillariophyta</taxon>
        <taxon>Coscinodiscophyceae</taxon>
        <taxon>Thalassiosirophycidae</taxon>
        <taxon>Thalassiosirales</taxon>
        <taxon>Thalassiosiraceae</taxon>
        <taxon>Thalassiosira</taxon>
    </lineage>
</organism>
<evidence type="ECO:0000313" key="3">
    <source>
        <dbReference type="Proteomes" id="UP000266841"/>
    </source>
</evidence>
<proteinExistence type="predicted"/>
<dbReference type="EMBL" id="AGNL01016655">
    <property type="protein sequence ID" value="EJK64934.1"/>
    <property type="molecule type" value="Genomic_DNA"/>
</dbReference>
<keyword evidence="3" id="KW-1185">Reference proteome</keyword>
<evidence type="ECO:0000313" key="2">
    <source>
        <dbReference type="EMBL" id="EJK64934.1"/>
    </source>
</evidence>
<reference evidence="2 3" key="1">
    <citation type="journal article" date="2012" name="Genome Biol.">
        <title>Genome and low-iron response of an oceanic diatom adapted to chronic iron limitation.</title>
        <authorList>
            <person name="Lommer M."/>
            <person name="Specht M."/>
            <person name="Roy A.S."/>
            <person name="Kraemer L."/>
            <person name="Andreson R."/>
            <person name="Gutowska M.A."/>
            <person name="Wolf J."/>
            <person name="Bergner S.V."/>
            <person name="Schilhabel M.B."/>
            <person name="Klostermeier U.C."/>
            <person name="Beiko R.G."/>
            <person name="Rosenstiel P."/>
            <person name="Hippler M."/>
            <person name="Laroche J."/>
        </authorList>
    </citation>
    <scope>NUCLEOTIDE SEQUENCE [LARGE SCALE GENOMIC DNA]</scope>
    <source>
        <strain evidence="2 3">CCMP1005</strain>
    </source>
</reference>
<comment type="caution">
    <text evidence="2">The sequence shown here is derived from an EMBL/GenBank/DDBJ whole genome shotgun (WGS) entry which is preliminary data.</text>
</comment>
<keyword evidence="1" id="KW-0812">Transmembrane</keyword>
<accession>K0SIY2</accession>